<dbReference type="Gene3D" id="1.25.40.20">
    <property type="entry name" value="Ankyrin repeat-containing domain"/>
    <property type="match status" value="1"/>
</dbReference>
<dbReference type="PROSITE" id="PS50297">
    <property type="entry name" value="ANK_REP_REGION"/>
    <property type="match status" value="2"/>
</dbReference>
<dbReference type="SMART" id="SM00248">
    <property type="entry name" value="ANK"/>
    <property type="match status" value="3"/>
</dbReference>
<dbReference type="PANTHER" id="PTHR22677">
    <property type="entry name" value="ANKYRIN REPEAT DOMAIN-CONTAINING PROTEIN 60"/>
    <property type="match status" value="1"/>
</dbReference>
<reference evidence="3" key="3">
    <citation type="submission" date="2025-08" db="UniProtKB">
        <authorList>
            <consortium name="RefSeq"/>
        </authorList>
    </citation>
    <scope>IDENTIFICATION</scope>
    <source>
        <tissue evidence="3">Whole organism</tissue>
    </source>
</reference>
<dbReference type="Proteomes" id="UP000694904">
    <property type="component" value="Chromosome 4"/>
</dbReference>
<evidence type="ECO:0000313" key="3">
    <source>
        <dbReference type="RefSeq" id="XP_017863129.1"/>
    </source>
</evidence>
<organism evidence="2 3">
    <name type="scientific">Drosophila arizonae</name>
    <name type="common">Fruit fly</name>
    <dbReference type="NCBI Taxonomy" id="7263"/>
    <lineage>
        <taxon>Eukaryota</taxon>
        <taxon>Metazoa</taxon>
        <taxon>Ecdysozoa</taxon>
        <taxon>Arthropoda</taxon>
        <taxon>Hexapoda</taxon>
        <taxon>Insecta</taxon>
        <taxon>Pterygota</taxon>
        <taxon>Neoptera</taxon>
        <taxon>Endopterygota</taxon>
        <taxon>Diptera</taxon>
        <taxon>Brachycera</taxon>
        <taxon>Muscomorpha</taxon>
        <taxon>Ephydroidea</taxon>
        <taxon>Drosophilidae</taxon>
        <taxon>Drosophila</taxon>
    </lineage>
</organism>
<proteinExistence type="predicted"/>
<dbReference type="RefSeq" id="XP_017863129.1">
    <property type="nucleotide sequence ID" value="XM_018007640.1"/>
</dbReference>
<dbReference type="InterPro" id="IPR036770">
    <property type="entry name" value="Ankyrin_rpt-contain_sf"/>
</dbReference>
<evidence type="ECO:0000313" key="2">
    <source>
        <dbReference type="Proteomes" id="UP000694904"/>
    </source>
</evidence>
<keyword evidence="2" id="KW-1185">Reference proteome</keyword>
<evidence type="ECO:0000256" key="1">
    <source>
        <dbReference type="PROSITE-ProRule" id="PRU00023"/>
    </source>
</evidence>
<name>A0ABM1P7E3_DROAR</name>
<protein>
    <submittedName>
        <fullName evidence="3">Ankyrin repeat domain-containing protein 54</fullName>
    </submittedName>
</protein>
<dbReference type="PANTHER" id="PTHR22677:SF4">
    <property type="entry name" value="USHER SYNDROME TYPE-1G PROTEIN-LIKE PROTEIN"/>
    <property type="match status" value="1"/>
</dbReference>
<dbReference type="GeneID" id="108613872"/>
<accession>A0ABM1P7E3</accession>
<dbReference type="SUPFAM" id="SSF48403">
    <property type="entry name" value="Ankyrin repeat"/>
    <property type="match status" value="1"/>
</dbReference>
<gene>
    <name evidence="3" type="primary">LOC108613872</name>
</gene>
<keyword evidence="1" id="KW-0040">ANK repeat</keyword>
<dbReference type="InterPro" id="IPR002110">
    <property type="entry name" value="Ankyrin_rpt"/>
</dbReference>
<reference evidence="2" key="1">
    <citation type="journal article" date="1997" name="Nucleic Acids Res.">
        <title>tRNAscan-SE: a program for improved detection of transfer RNA genes in genomic sequence.</title>
        <authorList>
            <person name="Lowe T.M."/>
            <person name="Eddy S.R."/>
        </authorList>
    </citation>
    <scope>NUCLEOTIDE SEQUENCE [LARGE SCALE GENOMIC DNA]</scope>
</reference>
<dbReference type="Pfam" id="PF12796">
    <property type="entry name" value="Ank_2"/>
    <property type="match status" value="1"/>
</dbReference>
<dbReference type="PROSITE" id="PS50088">
    <property type="entry name" value="ANK_REPEAT"/>
    <property type="match status" value="2"/>
</dbReference>
<feature type="repeat" description="ANK" evidence="1">
    <location>
        <begin position="225"/>
        <end position="261"/>
    </location>
</feature>
<feature type="repeat" description="ANK" evidence="1">
    <location>
        <begin position="192"/>
        <end position="224"/>
    </location>
</feature>
<reference evidence="2" key="2">
    <citation type="journal article" date="2016" name="G3 (Bethesda)">
        <title>Genome Evolution in Three Species of Cactophilic Drosophila.</title>
        <authorList>
            <person name="Sanchez-Flores A."/>
            <person name="Penazola F."/>
            <person name="Carpinteyro-Ponce J."/>
            <person name="Nazario-Yepiz N."/>
            <person name="Abreu-Goodger C."/>
            <person name="Machado C.A."/>
            <person name="Markow T.A."/>
        </authorList>
    </citation>
    <scope>NUCLEOTIDE SEQUENCE [LARGE SCALE GENOMIC DNA]</scope>
</reference>
<dbReference type="InterPro" id="IPR039323">
    <property type="entry name" value="ANKRD_45/46/60"/>
</dbReference>
<sequence length="355" mass="38448">MSNDRVDSGKEVPVPAAVAIEQETELPSIMSMPTMPVSKGIMITPPPPVMPPTPTSSPNTHGEWPNLNPNANTFQLTRDSRGGGGIGSGGGGGGGGGVGAGGEREHFALPHLPPLPLNVDYLPSLIHPSTLPSSSKSFKMRPRMKRLMYCSYNNILTESNNRKLRTAASTCNIELLNRILESGGNPNAADEFNRSPLHLAACRGYIPIVQQLLKYGANPNVVDSLGNTPLHLAVISASSNNFNVVVRILLQGGASVHMYDRSGKSPLELAEAKLRLLRNRYDHPTPETATILEDMCMLTTLILRYMVKQQQELEDLSALEKRLQNLSTSDDQEQVVSQTADELLASVERLSINNK</sequence>